<organism evidence="2 3">
    <name type="scientific">Paxillus rubicundulus Ve08.2h10</name>
    <dbReference type="NCBI Taxonomy" id="930991"/>
    <lineage>
        <taxon>Eukaryota</taxon>
        <taxon>Fungi</taxon>
        <taxon>Dikarya</taxon>
        <taxon>Basidiomycota</taxon>
        <taxon>Agaricomycotina</taxon>
        <taxon>Agaricomycetes</taxon>
        <taxon>Agaricomycetidae</taxon>
        <taxon>Boletales</taxon>
        <taxon>Paxilineae</taxon>
        <taxon>Paxillaceae</taxon>
        <taxon>Paxillus</taxon>
    </lineage>
</organism>
<dbReference type="OrthoDB" id="5600085at2759"/>
<feature type="compositionally biased region" description="Basic and acidic residues" evidence="1">
    <location>
        <begin position="14"/>
        <end position="24"/>
    </location>
</feature>
<reference evidence="3" key="2">
    <citation type="submission" date="2015-01" db="EMBL/GenBank/DDBJ databases">
        <title>Evolutionary Origins and Diversification of the Mycorrhizal Mutualists.</title>
        <authorList>
            <consortium name="DOE Joint Genome Institute"/>
            <consortium name="Mycorrhizal Genomics Consortium"/>
            <person name="Kohler A."/>
            <person name="Kuo A."/>
            <person name="Nagy L.G."/>
            <person name="Floudas D."/>
            <person name="Copeland A."/>
            <person name="Barry K.W."/>
            <person name="Cichocki N."/>
            <person name="Veneault-Fourrey C."/>
            <person name="LaButti K."/>
            <person name="Lindquist E.A."/>
            <person name="Lipzen A."/>
            <person name="Lundell T."/>
            <person name="Morin E."/>
            <person name="Murat C."/>
            <person name="Riley R."/>
            <person name="Ohm R."/>
            <person name="Sun H."/>
            <person name="Tunlid A."/>
            <person name="Henrissat B."/>
            <person name="Grigoriev I.V."/>
            <person name="Hibbett D.S."/>
            <person name="Martin F."/>
        </authorList>
    </citation>
    <scope>NUCLEOTIDE SEQUENCE [LARGE SCALE GENOMIC DNA]</scope>
    <source>
        <strain evidence="3">Ve08.2h10</strain>
    </source>
</reference>
<feature type="region of interest" description="Disordered" evidence="1">
    <location>
        <begin position="287"/>
        <end position="310"/>
    </location>
</feature>
<dbReference type="EMBL" id="KN825167">
    <property type="protein sequence ID" value="KIK93661.1"/>
    <property type="molecule type" value="Genomic_DNA"/>
</dbReference>
<sequence length="310" mass="33164">VYYSPYGRAYEHIHTHEHPHDHKSTPSSGDTRASPIRHQLPIQQNMIPGTQPMFDSWQLPQGTGTFPSACTCGDLCRCPGCSEHNSAPVPPGGAYSSCMDPASCSFCLDCTILSLPPSSAPPSFDPASDPQNREFEDWLKQVSAPTTNTTNPVGIQSTFSPYELSINQMATFSTPSHVRSPQPLSPAENYCSCSSGSFPCAAGGCRQGCECDQRYCGSGPRSTFALSGERGSCCGKPRSSATMPHRNTPSRLPDYMVMTSMQDGLTASTNVRNGVPCPDQANYLSVPEAPSRCSSSSSLSSRMSGRSPIN</sequence>
<dbReference type="InParanoid" id="A0A0D0DVQ2"/>
<gene>
    <name evidence="2" type="ORF">PAXRUDRAFT_75378</name>
</gene>
<accession>A0A0D0DVQ2</accession>
<feature type="non-terminal residue" evidence="2">
    <location>
        <position position="1"/>
    </location>
</feature>
<feature type="compositionally biased region" description="Low complexity" evidence="1">
    <location>
        <begin position="291"/>
        <end position="310"/>
    </location>
</feature>
<feature type="region of interest" description="Disordered" evidence="1">
    <location>
        <begin position="14"/>
        <end position="34"/>
    </location>
</feature>
<dbReference type="STRING" id="930991.A0A0D0DVQ2"/>
<protein>
    <recommendedName>
        <fullName evidence="4">Copper-fist domain-containing protein</fullName>
    </recommendedName>
</protein>
<keyword evidence="3" id="KW-1185">Reference proteome</keyword>
<name>A0A0D0DVQ2_9AGAM</name>
<dbReference type="AlphaFoldDB" id="A0A0D0DVQ2"/>
<evidence type="ECO:0000256" key="1">
    <source>
        <dbReference type="SAM" id="MobiDB-lite"/>
    </source>
</evidence>
<dbReference type="HOGENOM" id="CLU_898833_0_0_1"/>
<dbReference type="Proteomes" id="UP000054538">
    <property type="component" value="Unassembled WGS sequence"/>
</dbReference>
<evidence type="ECO:0000313" key="2">
    <source>
        <dbReference type="EMBL" id="KIK93661.1"/>
    </source>
</evidence>
<reference evidence="2 3" key="1">
    <citation type="submission" date="2014-04" db="EMBL/GenBank/DDBJ databases">
        <authorList>
            <consortium name="DOE Joint Genome Institute"/>
            <person name="Kuo A."/>
            <person name="Kohler A."/>
            <person name="Jargeat P."/>
            <person name="Nagy L.G."/>
            <person name="Floudas D."/>
            <person name="Copeland A."/>
            <person name="Barry K.W."/>
            <person name="Cichocki N."/>
            <person name="Veneault-Fourrey C."/>
            <person name="LaButti K."/>
            <person name="Lindquist E.A."/>
            <person name="Lipzen A."/>
            <person name="Lundell T."/>
            <person name="Morin E."/>
            <person name="Murat C."/>
            <person name="Sun H."/>
            <person name="Tunlid A."/>
            <person name="Henrissat B."/>
            <person name="Grigoriev I.V."/>
            <person name="Hibbett D.S."/>
            <person name="Martin F."/>
            <person name="Nordberg H.P."/>
            <person name="Cantor M.N."/>
            <person name="Hua S.X."/>
        </authorList>
    </citation>
    <scope>NUCLEOTIDE SEQUENCE [LARGE SCALE GENOMIC DNA]</scope>
    <source>
        <strain evidence="2 3">Ve08.2h10</strain>
    </source>
</reference>
<feature type="non-terminal residue" evidence="2">
    <location>
        <position position="310"/>
    </location>
</feature>
<evidence type="ECO:0000313" key="3">
    <source>
        <dbReference type="Proteomes" id="UP000054538"/>
    </source>
</evidence>
<proteinExistence type="predicted"/>
<evidence type="ECO:0008006" key="4">
    <source>
        <dbReference type="Google" id="ProtNLM"/>
    </source>
</evidence>